<dbReference type="AlphaFoldDB" id="A0AAD5VYK3"/>
<organism evidence="1 2">
    <name type="scientific">Leucocoprinus birnbaumii</name>
    <dbReference type="NCBI Taxonomy" id="56174"/>
    <lineage>
        <taxon>Eukaryota</taxon>
        <taxon>Fungi</taxon>
        <taxon>Dikarya</taxon>
        <taxon>Basidiomycota</taxon>
        <taxon>Agaricomycotina</taxon>
        <taxon>Agaricomycetes</taxon>
        <taxon>Agaricomycetidae</taxon>
        <taxon>Agaricales</taxon>
        <taxon>Agaricineae</taxon>
        <taxon>Agaricaceae</taxon>
        <taxon>Leucocoprinus</taxon>
    </lineage>
</organism>
<keyword evidence="2" id="KW-1185">Reference proteome</keyword>
<comment type="caution">
    <text evidence="1">The sequence shown here is derived from an EMBL/GenBank/DDBJ whole genome shotgun (WGS) entry which is preliminary data.</text>
</comment>
<dbReference type="Proteomes" id="UP001213000">
    <property type="component" value="Unassembled WGS sequence"/>
</dbReference>
<reference evidence="1" key="1">
    <citation type="submission" date="2022-07" db="EMBL/GenBank/DDBJ databases">
        <title>Genome Sequence of Leucocoprinus birnbaumii.</title>
        <authorList>
            <person name="Buettner E."/>
        </authorList>
    </citation>
    <scope>NUCLEOTIDE SEQUENCE</scope>
    <source>
        <strain evidence="1">VT141</strain>
    </source>
</reference>
<evidence type="ECO:0000313" key="1">
    <source>
        <dbReference type="EMBL" id="KAJ3570518.1"/>
    </source>
</evidence>
<sequence>MGRCDTLGAHMHRWHINNLGTKAFLATKSMAVDVAGKLPCLTEIFDTDSDKAWPGNQIMDVFSNRISFHTRPNSASAEEQTTLLDATLLKARGEEHLAIMACDSSVPQDSTVQALAAARVWIRVCIVRQTRQASGRATAPDAELHAIWAGIGMATTIAGINHIYVFTDHLPSAEQVVDLGIHSGQWRSLEVCTRLQSWVGANPARRVSFILVNSKLKWSIHQNVHEYVSNRSFSIAHGRHPATSLAYLHMAEVAACQDEWNRLFSTSKYLRRGFLRLCDNNDKDLKPSYLGGGDMA</sequence>
<accession>A0AAD5VYK3</accession>
<gene>
    <name evidence="1" type="ORF">NP233_g4355</name>
</gene>
<proteinExistence type="predicted"/>
<evidence type="ECO:0000313" key="2">
    <source>
        <dbReference type="Proteomes" id="UP001213000"/>
    </source>
</evidence>
<name>A0AAD5VYK3_9AGAR</name>
<dbReference type="EMBL" id="JANIEX010000234">
    <property type="protein sequence ID" value="KAJ3570518.1"/>
    <property type="molecule type" value="Genomic_DNA"/>
</dbReference>
<protein>
    <submittedName>
        <fullName evidence="1">Uncharacterized protein</fullName>
    </submittedName>
</protein>